<organism evidence="1 2">
    <name type="scientific">Aspergillus tanneri</name>
    <dbReference type="NCBI Taxonomy" id="1220188"/>
    <lineage>
        <taxon>Eukaryota</taxon>
        <taxon>Fungi</taxon>
        <taxon>Dikarya</taxon>
        <taxon>Ascomycota</taxon>
        <taxon>Pezizomycotina</taxon>
        <taxon>Eurotiomycetes</taxon>
        <taxon>Eurotiomycetidae</taxon>
        <taxon>Eurotiales</taxon>
        <taxon>Aspergillaceae</taxon>
        <taxon>Aspergillus</taxon>
        <taxon>Aspergillus subgen. Circumdati</taxon>
    </lineage>
</organism>
<dbReference type="GeneID" id="54327909"/>
<protein>
    <submittedName>
        <fullName evidence="1">Uncharacterized protein</fullName>
    </submittedName>
</protein>
<dbReference type="EMBL" id="QUQM01000003">
    <property type="protein sequence ID" value="KAA8649306.1"/>
    <property type="molecule type" value="Genomic_DNA"/>
</dbReference>
<reference evidence="1 2" key="1">
    <citation type="submission" date="2019-08" db="EMBL/GenBank/DDBJ databases">
        <title>The genome sequence of a newly discovered highly antifungal drug resistant Aspergillus species, Aspergillus tanneri NIH 1004.</title>
        <authorList>
            <person name="Mounaud S."/>
            <person name="Singh I."/>
            <person name="Joardar V."/>
            <person name="Pakala S."/>
            <person name="Pakala S."/>
            <person name="Venepally P."/>
            <person name="Chung J.K."/>
            <person name="Losada L."/>
            <person name="Nierman W.C."/>
        </authorList>
    </citation>
    <scope>NUCLEOTIDE SEQUENCE [LARGE SCALE GENOMIC DNA]</scope>
    <source>
        <strain evidence="1 2">NIH1004</strain>
    </source>
</reference>
<dbReference type="Proteomes" id="UP000324241">
    <property type="component" value="Unassembled WGS sequence"/>
</dbReference>
<dbReference type="AlphaFoldDB" id="A0A5M9MTN2"/>
<gene>
    <name evidence="1" type="ORF">ATNIH1004_005207</name>
</gene>
<dbReference type="RefSeq" id="XP_033428667.1">
    <property type="nucleotide sequence ID" value="XM_033569861.1"/>
</dbReference>
<accession>A0A5M9MTN2</accession>
<evidence type="ECO:0000313" key="1">
    <source>
        <dbReference type="EMBL" id="KAA8649306.1"/>
    </source>
</evidence>
<dbReference type="Gene3D" id="2.60.120.400">
    <property type="entry name" value="Calcium-mediated lectin"/>
    <property type="match status" value="1"/>
</dbReference>
<dbReference type="InterPro" id="IPR036684">
    <property type="entry name" value="Ca_lectin_sf"/>
</dbReference>
<comment type="caution">
    <text evidence="1">The sequence shown here is derived from an EMBL/GenBank/DDBJ whole genome shotgun (WGS) entry which is preliminary data.</text>
</comment>
<sequence length="134" mass="15392">MVLTEAMNPDMFEIPPNSNWTCNGITNAEYPQRVMITISQGLHRPEVHIMEGQGEGMSMKVDGGTDKLQVDPDPYPRHCTLRFQFQENGNWQDARVWDERLYDEQHGGRFTARTEDYGDGDRNDTVFTAQMSYG</sequence>
<evidence type="ECO:0000313" key="2">
    <source>
        <dbReference type="Proteomes" id="UP000324241"/>
    </source>
</evidence>
<name>A0A5M9MTN2_9EURO</name>
<dbReference type="VEuPathDB" id="FungiDB:EYZ11_007048"/>
<proteinExistence type="predicted"/>